<feature type="compositionally biased region" description="Acidic residues" evidence="4">
    <location>
        <begin position="255"/>
        <end position="275"/>
    </location>
</feature>
<evidence type="ECO:0000256" key="4">
    <source>
        <dbReference type="SAM" id="MobiDB-lite"/>
    </source>
</evidence>
<dbReference type="InParanoid" id="C1FGA9"/>
<comment type="subcellular location">
    <subcellularLocation>
        <location evidence="1">Nucleus</location>
    </subcellularLocation>
</comment>
<name>C1FGA9_MICCC</name>
<feature type="compositionally biased region" description="Gly residues" evidence="4">
    <location>
        <begin position="1"/>
        <end position="19"/>
    </location>
</feature>
<proteinExistence type="inferred from homology"/>
<feature type="region of interest" description="Disordered" evidence="4">
    <location>
        <begin position="1"/>
        <end position="59"/>
    </location>
</feature>
<dbReference type="GeneID" id="8245602"/>
<organism evidence="5 6">
    <name type="scientific">Micromonas commoda (strain RCC299 / NOUM17 / CCMP2709)</name>
    <name type="common">Picoplanktonic green alga</name>
    <dbReference type="NCBI Taxonomy" id="296587"/>
    <lineage>
        <taxon>Eukaryota</taxon>
        <taxon>Viridiplantae</taxon>
        <taxon>Chlorophyta</taxon>
        <taxon>Mamiellophyceae</taxon>
        <taxon>Mamiellales</taxon>
        <taxon>Mamiellaceae</taxon>
        <taxon>Micromonas</taxon>
    </lineage>
</organism>
<dbReference type="AlphaFoldDB" id="C1FGA9"/>
<evidence type="ECO:0000256" key="1">
    <source>
        <dbReference type="ARBA" id="ARBA00004123"/>
    </source>
</evidence>
<dbReference type="GO" id="GO:0005666">
    <property type="term" value="C:RNA polymerase III complex"/>
    <property type="evidence" value="ECO:0007669"/>
    <property type="project" value="TreeGrafter"/>
</dbReference>
<reference evidence="5 6" key="1">
    <citation type="journal article" date="2009" name="Science">
        <title>Green evolution and dynamic adaptations revealed by genomes of the marine picoeukaryotes Micromonas.</title>
        <authorList>
            <person name="Worden A.Z."/>
            <person name="Lee J.H."/>
            <person name="Mock T."/>
            <person name="Rouze P."/>
            <person name="Simmons M.P."/>
            <person name="Aerts A.L."/>
            <person name="Allen A.E."/>
            <person name="Cuvelier M.L."/>
            <person name="Derelle E."/>
            <person name="Everett M.V."/>
            <person name="Foulon E."/>
            <person name="Grimwood J."/>
            <person name="Gundlach H."/>
            <person name="Henrissat B."/>
            <person name="Napoli C."/>
            <person name="McDonald S.M."/>
            <person name="Parker M.S."/>
            <person name="Rombauts S."/>
            <person name="Salamov A."/>
            <person name="Von Dassow P."/>
            <person name="Badger J.H."/>
            <person name="Coutinho P.M."/>
            <person name="Demir E."/>
            <person name="Dubchak I."/>
            <person name="Gentemann C."/>
            <person name="Eikrem W."/>
            <person name="Gready J.E."/>
            <person name="John U."/>
            <person name="Lanier W."/>
            <person name="Lindquist E.A."/>
            <person name="Lucas S."/>
            <person name="Mayer K.F."/>
            <person name="Moreau H."/>
            <person name="Not F."/>
            <person name="Otillar R."/>
            <person name="Panaud O."/>
            <person name="Pangilinan J."/>
            <person name="Paulsen I."/>
            <person name="Piegu B."/>
            <person name="Poliakov A."/>
            <person name="Robbens S."/>
            <person name="Schmutz J."/>
            <person name="Toulza E."/>
            <person name="Wyss T."/>
            <person name="Zelensky A."/>
            <person name="Zhou K."/>
            <person name="Armbrust E.V."/>
            <person name="Bhattacharya D."/>
            <person name="Goodenough U.W."/>
            <person name="Van de Peer Y."/>
            <person name="Grigoriev I.V."/>
        </authorList>
    </citation>
    <scope>NUCLEOTIDE SEQUENCE [LARGE SCALE GENOMIC DNA]</scope>
    <source>
        <strain evidence="6">RCC299 / NOUM17</strain>
    </source>
</reference>
<feature type="region of interest" description="Disordered" evidence="4">
    <location>
        <begin position="127"/>
        <end position="275"/>
    </location>
</feature>
<evidence type="ECO:0008006" key="7">
    <source>
        <dbReference type="Google" id="ProtNLM"/>
    </source>
</evidence>
<sequence>MSGRGGRGGGRGGFGGRGSAGNPITIDDDGQPVIGNADGPPSLYPPMPRMPPPPELTEREEELLRIHRRLNNFWRNSCYYMDDEPEAQEIPEVKIMTYRDRLAAQEKAKTEKKAELHDVLESYKDHFPEELWAGRGKKRKRGAGDGASKGARAIGGAADSDDRLERLARLEQEKGVGEEDVDDDVEKAAGDEDEDDEGTGKRGRPRVSENADRKPRHSENKDGKKGGDKVGDDDDGDEDDFWDDDDDDYQRGADYDDDEGYDDDLGGGDDEEAFF</sequence>
<dbReference type="KEGG" id="mis:MICPUN_60796"/>
<dbReference type="Pfam" id="PF11705">
    <property type="entry name" value="RNA_pol_3_Rpc31"/>
    <property type="match status" value="1"/>
</dbReference>
<keyword evidence="6" id="KW-1185">Reference proteome</keyword>
<feature type="compositionally biased region" description="Acidic residues" evidence="4">
    <location>
        <begin position="178"/>
        <end position="197"/>
    </location>
</feature>
<dbReference type="OMA" id="FWRNSCY"/>
<evidence type="ECO:0000256" key="3">
    <source>
        <dbReference type="ARBA" id="ARBA00023242"/>
    </source>
</evidence>
<dbReference type="OrthoDB" id="10680082at2759"/>
<feature type="compositionally biased region" description="Basic and acidic residues" evidence="4">
    <location>
        <begin position="160"/>
        <end position="177"/>
    </location>
</feature>
<evidence type="ECO:0000256" key="2">
    <source>
        <dbReference type="ARBA" id="ARBA00008352"/>
    </source>
</evidence>
<protein>
    <recommendedName>
        <fullName evidence="7">DNA-directed RNA polymerase III subunit</fullName>
    </recommendedName>
</protein>
<dbReference type="RefSeq" id="XP_002508257.1">
    <property type="nucleotide sequence ID" value="XM_002508211.1"/>
</dbReference>
<feature type="compositionally biased region" description="Basic and acidic residues" evidence="4">
    <location>
        <begin position="206"/>
        <end position="230"/>
    </location>
</feature>
<feature type="compositionally biased region" description="Pro residues" evidence="4">
    <location>
        <begin position="42"/>
        <end position="55"/>
    </location>
</feature>
<comment type="similarity">
    <text evidence="2">Belongs to the eukaryotic RPC7 RNA polymerase subunit family.</text>
</comment>
<evidence type="ECO:0000313" key="6">
    <source>
        <dbReference type="Proteomes" id="UP000002009"/>
    </source>
</evidence>
<dbReference type="Proteomes" id="UP000002009">
    <property type="component" value="Chromosome 8"/>
</dbReference>
<gene>
    <name evidence="5" type="ORF">MICPUN_60796</name>
</gene>
<keyword evidence="3" id="KW-0539">Nucleus</keyword>
<dbReference type="GO" id="GO:0006383">
    <property type="term" value="P:transcription by RNA polymerase III"/>
    <property type="evidence" value="ECO:0007669"/>
    <property type="project" value="InterPro"/>
</dbReference>
<dbReference type="InterPro" id="IPR024661">
    <property type="entry name" value="RNA_pol_III_Rpc31"/>
</dbReference>
<accession>C1FGA9</accession>
<feature type="compositionally biased region" description="Acidic residues" evidence="4">
    <location>
        <begin position="231"/>
        <end position="248"/>
    </location>
</feature>
<dbReference type="EMBL" id="CP001575">
    <property type="protein sequence ID" value="ACO69515.1"/>
    <property type="molecule type" value="Genomic_DNA"/>
</dbReference>
<dbReference type="PANTHER" id="PTHR15367:SF2">
    <property type="entry name" value="DNA-DIRECTED RNA POLYMERASE III SUBUNIT"/>
    <property type="match status" value="1"/>
</dbReference>
<evidence type="ECO:0000313" key="5">
    <source>
        <dbReference type="EMBL" id="ACO69515.1"/>
    </source>
</evidence>
<dbReference type="PANTHER" id="PTHR15367">
    <property type="entry name" value="DNA-DIRECTED RNA POLYMERASE III"/>
    <property type="match status" value="1"/>
</dbReference>